<accession>M7SJ09</accession>
<dbReference type="KEGG" id="ela:UCREL1_6685"/>
<keyword evidence="2" id="KW-0809">Transit peptide</keyword>
<proteinExistence type="predicted"/>
<comment type="subcellular location">
    <subcellularLocation>
        <location evidence="1">Mitochondrion</location>
    </subcellularLocation>
</comment>
<feature type="coiled-coil region" evidence="4">
    <location>
        <begin position="531"/>
        <end position="558"/>
    </location>
</feature>
<keyword evidence="4" id="KW-0175">Coiled coil</keyword>
<feature type="region of interest" description="Disordered" evidence="5">
    <location>
        <begin position="744"/>
        <end position="772"/>
    </location>
</feature>
<dbReference type="Pfam" id="PF12921">
    <property type="entry name" value="ATP13"/>
    <property type="match status" value="1"/>
</dbReference>
<dbReference type="STRING" id="1287681.M7SJ09"/>
<organism evidence="6 7">
    <name type="scientific">Eutypa lata (strain UCR-EL1)</name>
    <name type="common">Grapevine dieback disease fungus</name>
    <name type="synonym">Eutypa armeniacae</name>
    <dbReference type="NCBI Taxonomy" id="1287681"/>
    <lineage>
        <taxon>Eukaryota</taxon>
        <taxon>Fungi</taxon>
        <taxon>Dikarya</taxon>
        <taxon>Ascomycota</taxon>
        <taxon>Pezizomycotina</taxon>
        <taxon>Sordariomycetes</taxon>
        <taxon>Xylariomycetidae</taxon>
        <taxon>Xylariales</taxon>
        <taxon>Diatrypaceae</taxon>
        <taxon>Eutypa</taxon>
    </lineage>
</organism>
<dbReference type="HOGENOM" id="CLU_020437_0_0_1"/>
<dbReference type="Proteomes" id="UP000012174">
    <property type="component" value="Unassembled WGS sequence"/>
</dbReference>
<reference evidence="7" key="1">
    <citation type="journal article" date="2013" name="Genome Announc.">
        <title>Draft genome sequence of the grapevine dieback fungus Eutypa lata UCR-EL1.</title>
        <authorList>
            <person name="Blanco-Ulate B."/>
            <person name="Rolshausen P.E."/>
            <person name="Cantu D."/>
        </authorList>
    </citation>
    <scope>NUCLEOTIDE SEQUENCE [LARGE SCALE GENOMIC DNA]</scope>
    <source>
        <strain evidence="7">UCR-EL1</strain>
    </source>
</reference>
<sequence length="772" mass="88260">MTDPLLFGINDYGFFGGGAGWLETSSRSLLKTTSSPLKGKIDSHGYATIEEPPATITEPEYALIQDLLNRYPNGLPKASKHNEEIYNEMERASQTAYNLLPNPFKSAIKAVQQKDTRRLLIYLRRITQLPQDQLKDALESLPRSTFDEFLRLLDPFYVGRDADPTDGVNITTGMFTMLNLESTVDDWGVRKLYLRLLQRVMMMVKALREAGYRLNAQEYTCLLRCAGAASDVMTAKQIWYDMQRTEDNFWRQSDLYYEFVRARMLTEPLYLGYDKTRRMVYPRNLHRSKITLSRYQLKHLDRLRVKLRSRRLHFSLNKRVDHAEDFHRILRKRKPPRRLFYHILRNGHAPTEKLLCTLMVAFARAGSLRFIGSRILEDYFGINVTRLNYDDIDVKETIANPTVVASGFRVRPTVRLMEAVVEAYGCKSEIAMAVQLVEYISHIIKIPVPPHVWLALLEWTYLAGSPPASTSWKRAGMLRKIPPPDAVNMIWDAMIAAQDNSTHHHAVEPSFAHRAVLIKHLLGRHMFESAIPHLRIARRDYEAQLRALEDAALEYVQTLRDGGVPASMRALAQYERARFRARTTWYNLQSWTRKLLTGWRPIVGGSGPDDVDSSAAYSRFAHRVVPDLVAEFRQGDADVLPNPICYRTPTGYVNLWDPCRELARSVFVRSVVNDVPVPVYLRGSGSGSGSGGRPGFVLRRVHQRRLAVLSSRSLAPQTASRLDPMTLLGGRWDSFRTVQVPKWRRGRNVDAGQRQLGQGPQGQEEGDFDDDD</sequence>
<dbReference type="OrthoDB" id="185373at2759"/>
<dbReference type="eggNOG" id="ENOG502SN7Z">
    <property type="taxonomic scope" value="Eukaryota"/>
</dbReference>
<dbReference type="GO" id="GO:0005739">
    <property type="term" value="C:mitochondrion"/>
    <property type="evidence" value="ECO:0007669"/>
    <property type="project" value="UniProtKB-SubCell"/>
</dbReference>
<gene>
    <name evidence="6" type="ORF">UCREL1_6685</name>
</gene>
<keyword evidence="7" id="KW-1185">Reference proteome</keyword>
<feature type="compositionally biased region" description="Low complexity" evidence="5">
    <location>
        <begin position="752"/>
        <end position="763"/>
    </location>
</feature>
<evidence type="ECO:0000256" key="4">
    <source>
        <dbReference type="SAM" id="Coils"/>
    </source>
</evidence>
<dbReference type="AlphaFoldDB" id="M7SJ09"/>
<evidence type="ECO:0000256" key="3">
    <source>
        <dbReference type="ARBA" id="ARBA00023128"/>
    </source>
</evidence>
<dbReference type="InterPro" id="IPR024319">
    <property type="entry name" value="ATPase_expression_mit"/>
</dbReference>
<evidence type="ECO:0000256" key="2">
    <source>
        <dbReference type="ARBA" id="ARBA00022946"/>
    </source>
</evidence>
<dbReference type="OMA" id="LYYGHEM"/>
<evidence type="ECO:0000256" key="1">
    <source>
        <dbReference type="ARBA" id="ARBA00004173"/>
    </source>
</evidence>
<protein>
    <submittedName>
        <fullName evidence="6">Uncharacterized protein</fullName>
    </submittedName>
</protein>
<evidence type="ECO:0000256" key="5">
    <source>
        <dbReference type="SAM" id="MobiDB-lite"/>
    </source>
</evidence>
<keyword evidence="3" id="KW-0496">Mitochondrion</keyword>
<evidence type="ECO:0000313" key="6">
    <source>
        <dbReference type="EMBL" id="EMR66329.1"/>
    </source>
</evidence>
<name>M7SJ09_EUTLA</name>
<dbReference type="EMBL" id="KB706670">
    <property type="protein sequence ID" value="EMR66329.1"/>
    <property type="molecule type" value="Genomic_DNA"/>
</dbReference>
<evidence type="ECO:0000313" key="7">
    <source>
        <dbReference type="Proteomes" id="UP000012174"/>
    </source>
</evidence>